<evidence type="ECO:0000313" key="1">
    <source>
        <dbReference type="EMBL" id="KAH9329970.1"/>
    </source>
</evidence>
<comment type="caution">
    <text evidence="1">The sequence shown here is derived from an EMBL/GenBank/DDBJ whole genome shotgun (WGS) entry which is preliminary data.</text>
</comment>
<keyword evidence="2" id="KW-1185">Reference proteome</keyword>
<gene>
    <name evidence="1" type="ORF">KI387_002078</name>
</gene>
<reference evidence="1 2" key="1">
    <citation type="journal article" date="2021" name="Nat. Plants">
        <title>The Taxus genome provides insights into paclitaxel biosynthesis.</title>
        <authorList>
            <person name="Xiong X."/>
            <person name="Gou J."/>
            <person name="Liao Q."/>
            <person name="Li Y."/>
            <person name="Zhou Q."/>
            <person name="Bi G."/>
            <person name="Li C."/>
            <person name="Du R."/>
            <person name="Wang X."/>
            <person name="Sun T."/>
            <person name="Guo L."/>
            <person name="Liang H."/>
            <person name="Lu P."/>
            <person name="Wu Y."/>
            <person name="Zhang Z."/>
            <person name="Ro D.K."/>
            <person name="Shang Y."/>
            <person name="Huang S."/>
            <person name="Yan J."/>
        </authorList>
    </citation>
    <scope>NUCLEOTIDE SEQUENCE [LARGE SCALE GENOMIC DNA]</scope>
    <source>
        <strain evidence="1">Ta-2019</strain>
    </source>
</reference>
<accession>A0AA38H0I5</accession>
<organism evidence="1 2">
    <name type="scientific">Taxus chinensis</name>
    <name type="common">Chinese yew</name>
    <name type="synonym">Taxus wallichiana var. chinensis</name>
    <dbReference type="NCBI Taxonomy" id="29808"/>
    <lineage>
        <taxon>Eukaryota</taxon>
        <taxon>Viridiplantae</taxon>
        <taxon>Streptophyta</taxon>
        <taxon>Embryophyta</taxon>
        <taxon>Tracheophyta</taxon>
        <taxon>Spermatophyta</taxon>
        <taxon>Pinopsida</taxon>
        <taxon>Pinidae</taxon>
        <taxon>Conifers II</taxon>
        <taxon>Cupressales</taxon>
        <taxon>Taxaceae</taxon>
        <taxon>Taxus</taxon>
    </lineage>
</organism>
<dbReference type="AlphaFoldDB" id="A0AA38H0I5"/>
<dbReference type="Proteomes" id="UP000824469">
    <property type="component" value="Unassembled WGS sequence"/>
</dbReference>
<name>A0AA38H0I5_TAXCH</name>
<evidence type="ECO:0000313" key="2">
    <source>
        <dbReference type="Proteomes" id="UP000824469"/>
    </source>
</evidence>
<proteinExistence type="predicted"/>
<sequence length="109" mass="12650">MVGHDHRNFPLHKKKIDPIFSPQRTTNKEAKEWRLIGKNGRFLEKKDHLIIQEAVKEADPLVHLNTPCKELVVSGFHENVNEFEDENENEDLVLEEVVLETEEGSSHDL</sequence>
<dbReference type="EMBL" id="JAHRHJ020000001">
    <property type="protein sequence ID" value="KAH9329970.1"/>
    <property type="molecule type" value="Genomic_DNA"/>
</dbReference>
<protein>
    <submittedName>
        <fullName evidence="1">Uncharacterized protein</fullName>
    </submittedName>
</protein>